<evidence type="ECO:0000256" key="1">
    <source>
        <dbReference type="SAM" id="MobiDB-lite"/>
    </source>
</evidence>
<dbReference type="OrthoDB" id="7415886at2759"/>
<reference evidence="2" key="1">
    <citation type="submission" date="2021-12" db="EMBL/GenBank/DDBJ databases">
        <authorList>
            <person name="King R."/>
        </authorList>
    </citation>
    <scope>NUCLEOTIDE SEQUENCE</scope>
</reference>
<feature type="region of interest" description="Disordered" evidence="1">
    <location>
        <begin position="1"/>
        <end position="109"/>
    </location>
</feature>
<sequence length="174" mass="19247">MAARVSAEGAGPSYASVLNFRGSDNNDSNKENIEAAPEEVTDVAPRQDDEEEEGFVPVISHGRRPGKGRRERERRAPPRPHKAPQPHNEPQHTQEQQAAAEETQPKKFVEAPIPKVNPWQSLVLGIMFTGLGGFTNLFERGASYNYDRTSLDADVNVSLQPLQGEELFSRVSTN</sequence>
<proteinExistence type="predicted"/>
<evidence type="ECO:0000313" key="3">
    <source>
        <dbReference type="Proteomes" id="UP001153714"/>
    </source>
</evidence>
<keyword evidence="3" id="KW-1185">Reference proteome</keyword>
<reference evidence="2" key="2">
    <citation type="submission" date="2022-10" db="EMBL/GenBank/DDBJ databases">
        <authorList>
            <consortium name="ENA_rothamsted_submissions"/>
            <consortium name="culmorum"/>
            <person name="King R."/>
        </authorList>
    </citation>
    <scope>NUCLEOTIDE SEQUENCE</scope>
</reference>
<protein>
    <submittedName>
        <fullName evidence="2">Uncharacterized protein</fullName>
    </submittedName>
</protein>
<evidence type="ECO:0000313" key="2">
    <source>
        <dbReference type="EMBL" id="CAG9790554.1"/>
    </source>
</evidence>
<dbReference type="AlphaFoldDB" id="A0A9N9R5I5"/>
<dbReference type="Proteomes" id="UP001153714">
    <property type="component" value="Chromosome 22"/>
</dbReference>
<name>A0A9N9R5I5_9NEOP</name>
<organism evidence="2 3">
    <name type="scientific">Diatraea saccharalis</name>
    <name type="common">sugarcane borer</name>
    <dbReference type="NCBI Taxonomy" id="40085"/>
    <lineage>
        <taxon>Eukaryota</taxon>
        <taxon>Metazoa</taxon>
        <taxon>Ecdysozoa</taxon>
        <taxon>Arthropoda</taxon>
        <taxon>Hexapoda</taxon>
        <taxon>Insecta</taxon>
        <taxon>Pterygota</taxon>
        <taxon>Neoptera</taxon>
        <taxon>Endopterygota</taxon>
        <taxon>Lepidoptera</taxon>
        <taxon>Glossata</taxon>
        <taxon>Ditrysia</taxon>
        <taxon>Pyraloidea</taxon>
        <taxon>Crambidae</taxon>
        <taxon>Crambinae</taxon>
        <taxon>Diatraea</taxon>
    </lineage>
</organism>
<gene>
    <name evidence="2" type="ORF">DIATSA_LOCUS8220</name>
</gene>
<accession>A0A9N9R5I5</accession>
<dbReference type="EMBL" id="OU893353">
    <property type="protein sequence ID" value="CAG9790554.1"/>
    <property type="molecule type" value="Genomic_DNA"/>
</dbReference>